<protein>
    <submittedName>
        <fullName evidence="1">Uncharacterized protein</fullName>
    </submittedName>
</protein>
<sequence>MHMQIQVKITLFPRNPSFSFKQKKKEKKSNWANPSQTKIAISCTAPGILVSSL</sequence>
<gene>
    <name evidence="1" type="ORF">QJS04_geneDACA025026</name>
</gene>
<dbReference type="Proteomes" id="UP001179952">
    <property type="component" value="Unassembled WGS sequence"/>
</dbReference>
<reference evidence="1" key="1">
    <citation type="journal article" date="2023" name="Nat. Commun.">
        <title>Diploid and tetraploid genomes of Acorus and the evolution of monocots.</title>
        <authorList>
            <person name="Ma L."/>
            <person name="Liu K.W."/>
            <person name="Li Z."/>
            <person name="Hsiao Y.Y."/>
            <person name="Qi Y."/>
            <person name="Fu T."/>
            <person name="Tang G.D."/>
            <person name="Zhang D."/>
            <person name="Sun W.H."/>
            <person name="Liu D.K."/>
            <person name="Li Y."/>
            <person name="Chen G.Z."/>
            <person name="Liu X.D."/>
            <person name="Liao X.Y."/>
            <person name="Jiang Y.T."/>
            <person name="Yu X."/>
            <person name="Hao Y."/>
            <person name="Huang J."/>
            <person name="Zhao X.W."/>
            <person name="Ke S."/>
            <person name="Chen Y.Y."/>
            <person name="Wu W.L."/>
            <person name="Hsu J.L."/>
            <person name="Lin Y.F."/>
            <person name="Huang M.D."/>
            <person name="Li C.Y."/>
            <person name="Huang L."/>
            <person name="Wang Z.W."/>
            <person name="Zhao X."/>
            <person name="Zhong W.Y."/>
            <person name="Peng D.H."/>
            <person name="Ahmad S."/>
            <person name="Lan S."/>
            <person name="Zhang J.S."/>
            <person name="Tsai W.C."/>
            <person name="Van de Peer Y."/>
            <person name="Liu Z.J."/>
        </authorList>
    </citation>
    <scope>NUCLEOTIDE SEQUENCE</scope>
    <source>
        <strain evidence="1">SCP</strain>
    </source>
</reference>
<accession>A0AAV8ZZH7</accession>
<comment type="caution">
    <text evidence="1">The sequence shown here is derived from an EMBL/GenBank/DDBJ whole genome shotgun (WGS) entry which is preliminary data.</text>
</comment>
<reference evidence="1" key="2">
    <citation type="submission" date="2023-06" db="EMBL/GenBank/DDBJ databases">
        <authorList>
            <person name="Ma L."/>
            <person name="Liu K.-W."/>
            <person name="Li Z."/>
            <person name="Hsiao Y.-Y."/>
            <person name="Qi Y."/>
            <person name="Fu T."/>
            <person name="Tang G."/>
            <person name="Zhang D."/>
            <person name="Sun W.-H."/>
            <person name="Liu D.-K."/>
            <person name="Li Y."/>
            <person name="Chen G.-Z."/>
            <person name="Liu X.-D."/>
            <person name="Liao X.-Y."/>
            <person name="Jiang Y.-T."/>
            <person name="Yu X."/>
            <person name="Hao Y."/>
            <person name="Huang J."/>
            <person name="Zhao X.-W."/>
            <person name="Ke S."/>
            <person name="Chen Y.-Y."/>
            <person name="Wu W.-L."/>
            <person name="Hsu J.-L."/>
            <person name="Lin Y.-F."/>
            <person name="Huang M.-D."/>
            <person name="Li C.-Y."/>
            <person name="Huang L."/>
            <person name="Wang Z.-W."/>
            <person name="Zhao X."/>
            <person name="Zhong W.-Y."/>
            <person name="Peng D.-H."/>
            <person name="Ahmad S."/>
            <person name="Lan S."/>
            <person name="Zhang J.-S."/>
            <person name="Tsai W.-C."/>
            <person name="Van De Peer Y."/>
            <person name="Liu Z.-J."/>
        </authorList>
    </citation>
    <scope>NUCLEOTIDE SEQUENCE</scope>
    <source>
        <strain evidence="1">SCP</strain>
        <tissue evidence="1">Leaves</tissue>
    </source>
</reference>
<proteinExistence type="predicted"/>
<keyword evidence="2" id="KW-1185">Reference proteome</keyword>
<dbReference type="EMBL" id="JAUJYN010000065">
    <property type="protein sequence ID" value="KAK1257011.1"/>
    <property type="molecule type" value="Genomic_DNA"/>
</dbReference>
<organism evidence="1 2">
    <name type="scientific">Acorus gramineus</name>
    <name type="common">Dwarf sweet flag</name>
    <dbReference type="NCBI Taxonomy" id="55184"/>
    <lineage>
        <taxon>Eukaryota</taxon>
        <taxon>Viridiplantae</taxon>
        <taxon>Streptophyta</taxon>
        <taxon>Embryophyta</taxon>
        <taxon>Tracheophyta</taxon>
        <taxon>Spermatophyta</taxon>
        <taxon>Magnoliopsida</taxon>
        <taxon>Liliopsida</taxon>
        <taxon>Acoraceae</taxon>
        <taxon>Acorus</taxon>
    </lineage>
</organism>
<evidence type="ECO:0000313" key="2">
    <source>
        <dbReference type="Proteomes" id="UP001179952"/>
    </source>
</evidence>
<dbReference type="AlphaFoldDB" id="A0AAV8ZZH7"/>
<evidence type="ECO:0000313" key="1">
    <source>
        <dbReference type="EMBL" id="KAK1257011.1"/>
    </source>
</evidence>
<name>A0AAV8ZZH7_ACOGR</name>